<dbReference type="Pfam" id="PF00091">
    <property type="entry name" value="Tubulin"/>
    <property type="match status" value="1"/>
</dbReference>
<dbReference type="OrthoDB" id="10249382at2759"/>
<dbReference type="PROSITE" id="PS00228">
    <property type="entry name" value="TUBULIN_B_AUTOREG"/>
    <property type="match status" value="1"/>
</dbReference>
<dbReference type="GeneID" id="14872128"/>
<dbReference type="GO" id="GO:0007017">
    <property type="term" value="P:microtubule-based process"/>
    <property type="evidence" value="ECO:0007669"/>
    <property type="project" value="InterPro"/>
</dbReference>
<accession>F4PVC7</accession>
<dbReference type="PROSITE" id="PS00227">
    <property type="entry name" value="TUBULIN"/>
    <property type="match status" value="1"/>
</dbReference>
<dbReference type="EMBL" id="GL883013">
    <property type="protein sequence ID" value="EGG19941.1"/>
    <property type="molecule type" value="Genomic_DNA"/>
</dbReference>
<dbReference type="InterPro" id="IPR000217">
    <property type="entry name" value="Tubulin"/>
</dbReference>
<proteinExistence type="inferred from homology"/>
<dbReference type="InterPro" id="IPR036525">
    <property type="entry name" value="Tubulin/FtsZ_GTPase_sf"/>
</dbReference>
<organism evidence="8 9">
    <name type="scientific">Cavenderia fasciculata</name>
    <name type="common">Slime mold</name>
    <name type="synonym">Dictyostelium fasciculatum</name>
    <dbReference type="NCBI Taxonomy" id="261658"/>
    <lineage>
        <taxon>Eukaryota</taxon>
        <taxon>Amoebozoa</taxon>
        <taxon>Evosea</taxon>
        <taxon>Eumycetozoa</taxon>
        <taxon>Dictyostelia</taxon>
        <taxon>Acytosteliales</taxon>
        <taxon>Cavenderiaceae</taxon>
        <taxon>Cavenderia</taxon>
    </lineage>
</organism>
<dbReference type="InterPro" id="IPR003008">
    <property type="entry name" value="Tubulin_FtsZ_GTPase"/>
</dbReference>
<dbReference type="Pfam" id="PF03953">
    <property type="entry name" value="Tubulin_C"/>
    <property type="match status" value="1"/>
</dbReference>
<evidence type="ECO:0000256" key="5">
    <source>
        <dbReference type="RuleBase" id="RU000352"/>
    </source>
</evidence>
<evidence type="ECO:0000313" key="8">
    <source>
        <dbReference type="EMBL" id="EGG19941.1"/>
    </source>
</evidence>
<dbReference type="Proteomes" id="UP000007797">
    <property type="component" value="Unassembled WGS sequence"/>
</dbReference>
<gene>
    <name evidence="8" type="ORF">DFA_07049</name>
</gene>
<dbReference type="AlphaFoldDB" id="F4PVC7"/>
<reference evidence="9" key="1">
    <citation type="journal article" date="2011" name="Genome Res.">
        <title>Phylogeny-wide analysis of social amoeba genomes highlights ancient origins for complex intercellular communication.</title>
        <authorList>
            <person name="Heidel A.J."/>
            <person name="Lawal H.M."/>
            <person name="Felder M."/>
            <person name="Schilde C."/>
            <person name="Helps N.R."/>
            <person name="Tunggal B."/>
            <person name="Rivero F."/>
            <person name="John U."/>
            <person name="Schleicher M."/>
            <person name="Eichinger L."/>
            <person name="Platzer M."/>
            <person name="Noegel A.A."/>
            <person name="Schaap P."/>
            <person name="Gloeckner G."/>
        </authorList>
    </citation>
    <scope>NUCLEOTIDE SEQUENCE [LARGE SCALE GENOMIC DNA]</scope>
    <source>
        <strain evidence="9">SH3</strain>
    </source>
</reference>
<feature type="domain" description="Tubulin/FtsZ GTPase" evidence="7">
    <location>
        <begin position="53"/>
        <end position="245"/>
    </location>
</feature>
<dbReference type="Gene3D" id="3.30.1330.20">
    <property type="entry name" value="Tubulin/FtsZ, C-terminal domain"/>
    <property type="match status" value="1"/>
</dbReference>
<comment type="similarity">
    <text evidence="1 5">Belongs to the tubulin family.</text>
</comment>
<name>F4PVC7_CACFS</name>
<keyword evidence="9" id="KW-1185">Reference proteome</keyword>
<dbReference type="GO" id="GO:0005874">
    <property type="term" value="C:microtubule"/>
    <property type="evidence" value="ECO:0007669"/>
    <property type="project" value="UniProtKB-KW"/>
</dbReference>
<dbReference type="GO" id="GO:0005525">
    <property type="term" value="F:GTP binding"/>
    <property type="evidence" value="ECO:0007669"/>
    <property type="project" value="UniProtKB-UniRule"/>
</dbReference>
<dbReference type="SUPFAM" id="SSF52490">
    <property type="entry name" value="Tubulin nucleotide-binding domain-like"/>
    <property type="match status" value="1"/>
</dbReference>
<feature type="region of interest" description="Disordered" evidence="6">
    <location>
        <begin position="376"/>
        <end position="395"/>
    </location>
</feature>
<evidence type="ECO:0000256" key="1">
    <source>
        <dbReference type="ARBA" id="ARBA00009636"/>
    </source>
</evidence>
<dbReference type="InterPro" id="IPR017975">
    <property type="entry name" value="Tubulin_CS"/>
</dbReference>
<dbReference type="PRINTS" id="PR01161">
    <property type="entry name" value="TUBULIN"/>
</dbReference>
<evidence type="ECO:0000256" key="4">
    <source>
        <dbReference type="ARBA" id="ARBA00023134"/>
    </source>
</evidence>
<dbReference type="PRINTS" id="PR01519">
    <property type="entry name" value="EPSLNTUBULIN"/>
</dbReference>
<dbReference type="KEGG" id="dfa:DFA_07049"/>
<dbReference type="RefSeq" id="XP_004366924.1">
    <property type="nucleotide sequence ID" value="XM_004366867.1"/>
</dbReference>
<keyword evidence="4 5" id="KW-0342">GTP-binding</keyword>
<dbReference type="Gene3D" id="1.10.287.600">
    <property type="entry name" value="Helix hairpin bin"/>
    <property type="match status" value="1"/>
</dbReference>
<dbReference type="InterPro" id="IPR023123">
    <property type="entry name" value="Tubulin_C"/>
</dbReference>
<evidence type="ECO:0000256" key="6">
    <source>
        <dbReference type="SAM" id="MobiDB-lite"/>
    </source>
</evidence>
<dbReference type="PANTHER" id="PTHR11588">
    <property type="entry name" value="TUBULIN"/>
    <property type="match status" value="1"/>
</dbReference>
<keyword evidence="3 5" id="KW-0547">Nucleotide-binding</keyword>
<evidence type="ECO:0000259" key="7">
    <source>
        <dbReference type="SMART" id="SM00864"/>
    </source>
</evidence>
<dbReference type="STRING" id="1054147.F4PVC7"/>
<protein>
    <recommendedName>
        <fullName evidence="7">Tubulin/FtsZ GTPase domain-containing protein</fullName>
    </recommendedName>
</protein>
<evidence type="ECO:0000313" key="9">
    <source>
        <dbReference type="Proteomes" id="UP000007797"/>
    </source>
</evidence>
<dbReference type="SMART" id="SM00864">
    <property type="entry name" value="Tubulin"/>
    <property type="match status" value="1"/>
</dbReference>
<evidence type="ECO:0000256" key="2">
    <source>
        <dbReference type="ARBA" id="ARBA00022701"/>
    </source>
</evidence>
<dbReference type="InterPro" id="IPR018316">
    <property type="entry name" value="Tubulin/FtsZ_2-layer-sand-dom"/>
</dbReference>
<dbReference type="InterPro" id="IPR008280">
    <property type="entry name" value="Tub_FtsZ_C"/>
</dbReference>
<dbReference type="Gene3D" id="3.40.50.1440">
    <property type="entry name" value="Tubulin/FtsZ, GTPase domain"/>
    <property type="match status" value="1"/>
</dbReference>
<keyword evidence="2 5" id="KW-0493">Microtubule</keyword>
<dbReference type="SUPFAM" id="SSF55307">
    <property type="entry name" value="Tubulin C-terminal domain-like"/>
    <property type="match status" value="1"/>
</dbReference>
<dbReference type="InterPro" id="IPR013838">
    <property type="entry name" value="Beta-tubulin_BS"/>
</dbReference>
<sequence length="472" mass="53047">MREIVTLCIGNCGIKLGEKFWSSVLTDHGIDSDGIHDQSQDTTTISKAQLYGTDVLFNQDKNQTFRPRSIFVDFSPGSINTLRSGPLGSLFTSNYVYSKSDVSRNNWASGFYVDGEEVIEDIMTLVDKEVEMCDSIQGFQIIHSISGGTGAGLGSLVAKKLRDSVLPTDSSAEIVSPYNQVLTLHHLIESADITTLYDDSILCDRLKQQKYLGGGDTKKEISHNQLNSFIGPAINASTWSFRFPGGGEGGGSSNRHHHHHSQSMDKMYMNMVPYPRMHFLVSGLIDQQPQKQSSEEVDVVQVHDINSDFFNGNNFMLKPDPLGKYIGASFIYKQQQQGLFSQKDIDESLSKLESLHSLDFIPDCFKSFICNIPTTSSSSSSTSTFNQNNNNNNQNNFEYFENNEPSGIILANTSRYESMYRRRAFTSWYISQGMDGLEFEESLENVRDLISEYQIRSPVEDDEEEEEEQVHE</sequence>
<evidence type="ECO:0000256" key="3">
    <source>
        <dbReference type="ARBA" id="ARBA00022741"/>
    </source>
</evidence>
<dbReference type="InterPro" id="IPR037103">
    <property type="entry name" value="Tubulin/FtsZ-like_C"/>
</dbReference>
<dbReference type="InterPro" id="IPR004057">
    <property type="entry name" value="Epsilon_tubulin"/>
</dbReference>